<evidence type="ECO:0008006" key="4">
    <source>
        <dbReference type="Google" id="ProtNLM"/>
    </source>
</evidence>
<dbReference type="PANTHER" id="PTHR36221:SF1">
    <property type="entry name" value="DUF742 DOMAIN-CONTAINING PROTEIN"/>
    <property type="match status" value="1"/>
</dbReference>
<comment type="caution">
    <text evidence="2">The sequence shown here is derived from an EMBL/GenBank/DDBJ whole genome shotgun (WGS) entry which is preliminary data.</text>
</comment>
<dbReference type="Proteomes" id="UP000539313">
    <property type="component" value="Unassembled WGS sequence"/>
</dbReference>
<accession>A0A7W3N4K1</accession>
<dbReference type="AlphaFoldDB" id="A0A7W3N4K1"/>
<dbReference type="InterPro" id="IPR036390">
    <property type="entry name" value="WH_DNA-bd_sf"/>
</dbReference>
<dbReference type="InterPro" id="IPR007995">
    <property type="entry name" value="DUF742"/>
</dbReference>
<name>A0A7W3N4K1_9ACTN</name>
<reference evidence="2 3" key="1">
    <citation type="submission" date="2020-08" db="EMBL/GenBank/DDBJ databases">
        <title>Sequencing the genomes of 1000 actinobacteria strains.</title>
        <authorList>
            <person name="Klenk H.-P."/>
        </authorList>
    </citation>
    <scope>NUCLEOTIDE SEQUENCE [LARGE SCALE GENOMIC DNA]</scope>
    <source>
        <strain evidence="2 3">DSM 45823</strain>
    </source>
</reference>
<keyword evidence="3" id="KW-1185">Reference proteome</keyword>
<dbReference type="PANTHER" id="PTHR36221">
    <property type="entry name" value="DUF742 DOMAIN-CONTAINING PROTEIN"/>
    <property type="match status" value="1"/>
</dbReference>
<proteinExistence type="predicted"/>
<evidence type="ECO:0000313" key="3">
    <source>
        <dbReference type="Proteomes" id="UP000539313"/>
    </source>
</evidence>
<feature type="region of interest" description="Disordered" evidence="1">
    <location>
        <begin position="1"/>
        <end position="41"/>
    </location>
</feature>
<feature type="compositionally biased region" description="Basic and acidic residues" evidence="1">
    <location>
        <begin position="1"/>
        <end position="24"/>
    </location>
</feature>
<dbReference type="Pfam" id="PF05331">
    <property type="entry name" value="DUF742"/>
    <property type="match status" value="1"/>
</dbReference>
<evidence type="ECO:0000313" key="2">
    <source>
        <dbReference type="EMBL" id="MBA9007436.1"/>
    </source>
</evidence>
<dbReference type="RefSeq" id="WP_182708014.1">
    <property type="nucleotide sequence ID" value="NZ_JACJII010000001.1"/>
</dbReference>
<protein>
    <recommendedName>
        <fullName evidence="4">DUF742 domain-containing protein</fullName>
    </recommendedName>
</protein>
<gene>
    <name evidence="2" type="ORF">HNR21_006318</name>
</gene>
<organism evidence="2 3">
    <name type="scientific">Thermomonospora cellulosilytica</name>
    <dbReference type="NCBI Taxonomy" id="1411118"/>
    <lineage>
        <taxon>Bacteria</taxon>
        <taxon>Bacillati</taxon>
        <taxon>Actinomycetota</taxon>
        <taxon>Actinomycetes</taxon>
        <taxon>Streptosporangiales</taxon>
        <taxon>Thermomonosporaceae</taxon>
        <taxon>Thermomonospora</taxon>
    </lineage>
</organism>
<dbReference type="EMBL" id="JACJII010000001">
    <property type="protein sequence ID" value="MBA9007436.1"/>
    <property type="molecule type" value="Genomic_DNA"/>
</dbReference>
<sequence length="141" mass="15249">MPDDAEPPHRHAAGRDTEWLDHESGPVVRPYALTGGRTRPAGSDFDLIAIVETVDEPGPAGDGHGERLPRSPEHLTICELCRTPLSVAEVASELDLALGVVRVLLGDLLDHGLIRVRRPAPVAQFPNERVLKEVIDGLHAL</sequence>
<dbReference type="SUPFAM" id="SSF46785">
    <property type="entry name" value="Winged helix' DNA-binding domain"/>
    <property type="match status" value="1"/>
</dbReference>
<evidence type="ECO:0000256" key="1">
    <source>
        <dbReference type="SAM" id="MobiDB-lite"/>
    </source>
</evidence>